<accession>A0ABP3TDK0</accession>
<evidence type="ECO:0000313" key="2">
    <source>
        <dbReference type="EMBL" id="GAA0695227.1"/>
    </source>
</evidence>
<keyword evidence="3" id="KW-1185">Reference proteome</keyword>
<comment type="caution">
    <text evidence="2">The sequence shown here is derived from an EMBL/GenBank/DDBJ whole genome shotgun (WGS) entry which is preliminary data.</text>
</comment>
<feature type="transmembrane region" description="Helical" evidence="1">
    <location>
        <begin position="130"/>
        <end position="153"/>
    </location>
</feature>
<gene>
    <name evidence="2" type="ORF">GCM10009104_23620</name>
</gene>
<name>A0ABP3TDK0_9GAMM</name>
<evidence type="ECO:0008006" key="4">
    <source>
        <dbReference type="Google" id="ProtNLM"/>
    </source>
</evidence>
<proteinExistence type="predicted"/>
<dbReference type="Proteomes" id="UP001499915">
    <property type="component" value="Unassembled WGS sequence"/>
</dbReference>
<sequence length="203" mass="22631">MFSSTRVTCESQHIVQQQSGGRDGLNTIWINTVEHDYLDRSTDKPWETERPWLNWGDANLERAYMMGTYANGYHFITYDHHGGGNLTLFTWDGVSHATYMIASVANFITKEMSYIGYQWERGSKNQTTQYFDAIIGILIDFIEVALGIFYGLLGMLVGTILNPIDTLTNIPGGIALSLESIVEGISNTVSDLVSLCTLGSIQL</sequence>
<protein>
    <recommendedName>
        <fullName evidence="4">RHS repeat-associated core domain-containing protein</fullName>
    </recommendedName>
</protein>
<organism evidence="2 3">
    <name type="scientific">Marinobacterium maritimum</name>
    <dbReference type="NCBI Taxonomy" id="500162"/>
    <lineage>
        <taxon>Bacteria</taxon>
        <taxon>Pseudomonadati</taxon>
        <taxon>Pseudomonadota</taxon>
        <taxon>Gammaproteobacteria</taxon>
        <taxon>Oceanospirillales</taxon>
        <taxon>Oceanospirillaceae</taxon>
        <taxon>Marinobacterium</taxon>
    </lineage>
</organism>
<dbReference type="EMBL" id="BAAAET010000003">
    <property type="protein sequence ID" value="GAA0695227.1"/>
    <property type="molecule type" value="Genomic_DNA"/>
</dbReference>
<keyword evidence="1" id="KW-0812">Transmembrane</keyword>
<keyword evidence="1" id="KW-0472">Membrane</keyword>
<reference evidence="3" key="1">
    <citation type="journal article" date="2019" name="Int. J. Syst. Evol. Microbiol.">
        <title>The Global Catalogue of Microorganisms (GCM) 10K type strain sequencing project: providing services to taxonomists for standard genome sequencing and annotation.</title>
        <authorList>
            <consortium name="The Broad Institute Genomics Platform"/>
            <consortium name="The Broad Institute Genome Sequencing Center for Infectious Disease"/>
            <person name="Wu L."/>
            <person name="Ma J."/>
        </authorList>
    </citation>
    <scope>NUCLEOTIDE SEQUENCE [LARGE SCALE GENOMIC DNA]</scope>
    <source>
        <strain evidence="3">JCM 15134</strain>
    </source>
</reference>
<evidence type="ECO:0000313" key="3">
    <source>
        <dbReference type="Proteomes" id="UP001499915"/>
    </source>
</evidence>
<keyword evidence="1" id="KW-1133">Transmembrane helix</keyword>
<evidence type="ECO:0000256" key="1">
    <source>
        <dbReference type="SAM" id="Phobius"/>
    </source>
</evidence>